<dbReference type="RefSeq" id="WP_104231217.1">
    <property type="nucleotide sequence ID" value="NZ_PSNW01000008.1"/>
</dbReference>
<evidence type="ECO:0000313" key="7">
    <source>
        <dbReference type="Proteomes" id="UP000238220"/>
    </source>
</evidence>
<dbReference type="InterPro" id="IPR013780">
    <property type="entry name" value="Glyco_hydro_b"/>
</dbReference>
<dbReference type="InterPro" id="IPR004193">
    <property type="entry name" value="Glyco_hydro_13_N"/>
</dbReference>
<evidence type="ECO:0000256" key="1">
    <source>
        <dbReference type="ARBA" id="ARBA00008061"/>
    </source>
</evidence>
<dbReference type="SUPFAM" id="SSF81296">
    <property type="entry name" value="E set domains"/>
    <property type="match status" value="1"/>
</dbReference>
<dbReference type="Gene3D" id="2.60.40.1180">
    <property type="entry name" value="Golgi alpha-mannosidase II"/>
    <property type="match status" value="1"/>
</dbReference>
<dbReference type="SUPFAM" id="SSF51445">
    <property type="entry name" value="(Trans)glycosidases"/>
    <property type="match status" value="1"/>
</dbReference>
<evidence type="ECO:0000256" key="4">
    <source>
        <dbReference type="SAM" id="MobiDB-lite"/>
    </source>
</evidence>
<dbReference type="InterPro" id="IPR044505">
    <property type="entry name" value="GlgX_Isoamylase_N_E_set"/>
</dbReference>
<dbReference type="InterPro" id="IPR013783">
    <property type="entry name" value="Ig-like_fold"/>
</dbReference>
<dbReference type="CDD" id="cd11326">
    <property type="entry name" value="AmyAc_Glg_debranch"/>
    <property type="match status" value="1"/>
</dbReference>
<proteinExistence type="inferred from homology"/>
<feature type="compositionally biased region" description="Basic and acidic residues" evidence="4">
    <location>
        <begin position="472"/>
        <end position="488"/>
    </location>
</feature>
<gene>
    <name evidence="6" type="primary">glgX</name>
    <name evidence="6" type="ORF">C3942_15280</name>
</gene>
<sequence>MSELPDRLERCHASPLGAQFDGRGTCFSVFSEHAEKVELCLFDGNGRHETTRLPMPDCTDGVWHGYLPNARPGQLYGYRVSGPYEPRQGHRFNPNKLLLDPYARRLHGQLQWHDALYGYHIGSPRADLSFDRRDSASHMPKGVVWEEHFDWGNDHPPRIPWEETVIYEMHLRGFTMRRGDLPEHDRGSFGALGHPSTVDYLRQLGITAVELLPVHAFARDRYLLERGLTNYWGYNTLSWFAPEPAYLSDGTLGQIKWAVKQLHAAGIEVLLDVVYNHSCEGNELGPTLSLRGFDNAVYYRLMPEDPRYHINDTGCGNTLDFSQSRVIQLAMDSLRYWVQEFHVDGFRFDLGVSLGREPGGFDPGAGFFDALLQDPVLSRVKLISEPWDVGPGGYRIGQHPAGFGEWNGLFRDDLRRYWRGDPNQRAALAARLQGSADLFDHHRRRPWASINFVTAHDGFTLTDLLSYSQKHNEANGEDNRDGADHNDSHNWGSEGDTQDPRVLLRRQRLRRSMLATLFFAHGTPMLLAGDEFGQTQGGNNNAYCQDNEIAWLDWSLLEQEDGRALHDFVMRLIGLRRQYPLLRADYYQHAQGEVVAGLRDVDWFDESGNELAGDDWKNGMARLLAVRRARRREDGGVEAMMLLSNADIAEHRFHLPQPALSWRLVLDTREPSKPEAALNHQHYDVYRRSLVLLLAQFHPQEPAA</sequence>
<dbReference type="InterPro" id="IPR006047">
    <property type="entry name" value="GH13_cat_dom"/>
</dbReference>
<organism evidence="6 7">
    <name type="scientific">Solimonas fluminis</name>
    <dbReference type="NCBI Taxonomy" id="2086571"/>
    <lineage>
        <taxon>Bacteria</taxon>
        <taxon>Pseudomonadati</taxon>
        <taxon>Pseudomonadota</taxon>
        <taxon>Gammaproteobacteria</taxon>
        <taxon>Nevskiales</taxon>
        <taxon>Nevskiaceae</taxon>
        <taxon>Solimonas</taxon>
    </lineage>
</organism>
<dbReference type="Pfam" id="PF00128">
    <property type="entry name" value="Alpha-amylase"/>
    <property type="match status" value="1"/>
</dbReference>
<keyword evidence="3" id="KW-0326">Glycosidase</keyword>
<dbReference type="CDD" id="cd02856">
    <property type="entry name" value="E_set_GDE_Isoamylase_N"/>
    <property type="match status" value="1"/>
</dbReference>
<evidence type="ECO:0000256" key="3">
    <source>
        <dbReference type="ARBA" id="ARBA00023295"/>
    </source>
</evidence>
<comment type="similarity">
    <text evidence="1">Belongs to the glycosyl hydrolase 13 family.</text>
</comment>
<dbReference type="OrthoDB" id="3236218at2"/>
<keyword evidence="7" id="KW-1185">Reference proteome</keyword>
<dbReference type="AlphaFoldDB" id="A0A2S5TEA7"/>
<dbReference type="GO" id="GO:0004135">
    <property type="term" value="F:amylo-alpha-1,6-glucosidase activity"/>
    <property type="evidence" value="ECO:0007669"/>
    <property type="project" value="InterPro"/>
</dbReference>
<dbReference type="PANTHER" id="PTHR43002">
    <property type="entry name" value="GLYCOGEN DEBRANCHING ENZYME"/>
    <property type="match status" value="1"/>
</dbReference>
<dbReference type="SUPFAM" id="SSF51011">
    <property type="entry name" value="Glycosyl hydrolase domain"/>
    <property type="match status" value="1"/>
</dbReference>
<dbReference type="NCBIfam" id="TIGR02100">
    <property type="entry name" value="glgX_debranch"/>
    <property type="match status" value="1"/>
</dbReference>
<dbReference type="Proteomes" id="UP000238220">
    <property type="component" value="Unassembled WGS sequence"/>
</dbReference>
<protein>
    <submittedName>
        <fullName evidence="6">Glycogen debranching enzyme GlgX</fullName>
    </submittedName>
</protein>
<name>A0A2S5TEA7_9GAMM</name>
<comment type="caution">
    <text evidence="6">The sequence shown here is derived from an EMBL/GenBank/DDBJ whole genome shotgun (WGS) entry which is preliminary data.</text>
</comment>
<dbReference type="Gene3D" id="3.20.20.80">
    <property type="entry name" value="Glycosidases"/>
    <property type="match status" value="1"/>
</dbReference>
<dbReference type="GO" id="GO:0005980">
    <property type="term" value="P:glycogen catabolic process"/>
    <property type="evidence" value="ECO:0007669"/>
    <property type="project" value="InterPro"/>
</dbReference>
<evidence type="ECO:0000256" key="2">
    <source>
        <dbReference type="ARBA" id="ARBA00022801"/>
    </source>
</evidence>
<dbReference type="EMBL" id="PSNW01000008">
    <property type="protein sequence ID" value="PPE73178.1"/>
    <property type="molecule type" value="Genomic_DNA"/>
</dbReference>
<dbReference type="SMART" id="SM00642">
    <property type="entry name" value="Aamy"/>
    <property type="match status" value="1"/>
</dbReference>
<evidence type="ECO:0000259" key="5">
    <source>
        <dbReference type="SMART" id="SM00642"/>
    </source>
</evidence>
<keyword evidence="2" id="KW-0378">Hydrolase</keyword>
<evidence type="ECO:0000313" key="6">
    <source>
        <dbReference type="EMBL" id="PPE73178.1"/>
    </source>
</evidence>
<accession>A0A2S5TEA7</accession>
<reference evidence="6 7" key="1">
    <citation type="submission" date="2018-02" db="EMBL/GenBank/DDBJ databases">
        <title>Genome sequencing of Solimonas sp. HR-BB.</title>
        <authorList>
            <person name="Lee Y."/>
            <person name="Jeon C.O."/>
        </authorList>
    </citation>
    <scope>NUCLEOTIDE SEQUENCE [LARGE SCALE GENOMIC DNA]</scope>
    <source>
        <strain evidence="6 7">HR-BB</strain>
    </source>
</reference>
<dbReference type="InterPro" id="IPR017853">
    <property type="entry name" value="GH"/>
</dbReference>
<dbReference type="InterPro" id="IPR014756">
    <property type="entry name" value="Ig_E-set"/>
</dbReference>
<feature type="region of interest" description="Disordered" evidence="4">
    <location>
        <begin position="472"/>
        <end position="498"/>
    </location>
</feature>
<dbReference type="InterPro" id="IPR011837">
    <property type="entry name" value="Glycogen_debranch_GlgX"/>
</dbReference>
<dbReference type="Gene3D" id="2.60.40.10">
    <property type="entry name" value="Immunoglobulins"/>
    <property type="match status" value="1"/>
</dbReference>
<feature type="domain" description="Glycosyl hydrolase family 13 catalytic" evidence="5">
    <location>
        <begin position="168"/>
        <end position="576"/>
    </location>
</feature>
<dbReference type="Pfam" id="PF02922">
    <property type="entry name" value="CBM_48"/>
    <property type="match status" value="1"/>
</dbReference>